<organism evidence="2 3">
    <name type="scientific">Herpetosiphon geysericola</name>
    <dbReference type="NCBI Taxonomy" id="70996"/>
    <lineage>
        <taxon>Bacteria</taxon>
        <taxon>Bacillati</taxon>
        <taxon>Chloroflexota</taxon>
        <taxon>Chloroflexia</taxon>
        <taxon>Herpetosiphonales</taxon>
        <taxon>Herpetosiphonaceae</taxon>
        <taxon>Herpetosiphon</taxon>
    </lineage>
</organism>
<dbReference type="InterPro" id="IPR035985">
    <property type="entry name" value="Ubiquitin-activating_enz"/>
</dbReference>
<dbReference type="GO" id="GO:0016779">
    <property type="term" value="F:nucleotidyltransferase activity"/>
    <property type="evidence" value="ECO:0007669"/>
    <property type="project" value="TreeGrafter"/>
</dbReference>
<dbReference type="AlphaFoldDB" id="A0A0P6XYS4"/>
<dbReference type="GO" id="GO:0008641">
    <property type="term" value="F:ubiquitin-like modifier activating enzyme activity"/>
    <property type="evidence" value="ECO:0007669"/>
    <property type="project" value="InterPro"/>
</dbReference>
<proteinExistence type="predicted"/>
<comment type="caution">
    <text evidence="2">The sequence shown here is derived from an EMBL/GenBank/DDBJ whole genome shotgun (WGS) entry which is preliminary data.</text>
</comment>
<evidence type="ECO:0000259" key="1">
    <source>
        <dbReference type="Pfam" id="PF00899"/>
    </source>
</evidence>
<dbReference type="InterPro" id="IPR022500">
    <property type="entry name" value="PRTRC_ThiF"/>
</dbReference>
<evidence type="ECO:0000313" key="2">
    <source>
        <dbReference type="EMBL" id="KPL89974.1"/>
    </source>
</evidence>
<dbReference type="Proteomes" id="UP000050277">
    <property type="component" value="Unassembled WGS sequence"/>
</dbReference>
<dbReference type="STRING" id="70996.SE18_08420"/>
<dbReference type="OrthoDB" id="9804286at2"/>
<dbReference type="NCBIfam" id="TIGR03736">
    <property type="entry name" value="PRTRC_ThiF"/>
    <property type="match status" value="1"/>
</dbReference>
<feature type="domain" description="THIF-type NAD/FAD binding fold" evidence="1">
    <location>
        <begin position="21"/>
        <end position="238"/>
    </location>
</feature>
<dbReference type="PANTHER" id="PTHR10953">
    <property type="entry name" value="UBIQUITIN-ACTIVATING ENZYME E1"/>
    <property type="match status" value="1"/>
</dbReference>
<dbReference type="InterPro" id="IPR045886">
    <property type="entry name" value="ThiF/MoeB/HesA"/>
</dbReference>
<dbReference type="EMBL" id="LGKP01000014">
    <property type="protein sequence ID" value="KPL89974.1"/>
    <property type="molecule type" value="Genomic_DNA"/>
</dbReference>
<name>A0A0P6XYS4_9CHLR</name>
<reference evidence="2 3" key="1">
    <citation type="submission" date="2015-07" db="EMBL/GenBank/DDBJ databases">
        <title>Whole genome sequence of Herpetosiphon geysericola DSM 7119.</title>
        <authorList>
            <person name="Hemp J."/>
            <person name="Ward L.M."/>
            <person name="Pace L.A."/>
            <person name="Fischer W.W."/>
        </authorList>
    </citation>
    <scope>NUCLEOTIDE SEQUENCE [LARGE SCALE GENOMIC DNA]</scope>
    <source>
        <strain evidence="2 3">DSM 7119</strain>
    </source>
</reference>
<dbReference type="RefSeq" id="WP_054533998.1">
    <property type="nucleotide sequence ID" value="NZ_LGKP01000014.1"/>
</dbReference>
<dbReference type="GO" id="GO:0005737">
    <property type="term" value="C:cytoplasm"/>
    <property type="evidence" value="ECO:0007669"/>
    <property type="project" value="TreeGrafter"/>
</dbReference>
<dbReference type="PANTHER" id="PTHR10953:SF247">
    <property type="entry name" value="SLL6053 PROTEIN"/>
    <property type="match status" value="1"/>
</dbReference>
<protein>
    <recommendedName>
        <fullName evidence="1">THIF-type NAD/FAD binding fold domain-containing protein</fullName>
    </recommendedName>
</protein>
<keyword evidence="3" id="KW-1185">Reference proteome</keyword>
<dbReference type="Pfam" id="PF00899">
    <property type="entry name" value="ThiF"/>
    <property type="match status" value="1"/>
</dbReference>
<dbReference type="Gene3D" id="3.40.50.720">
    <property type="entry name" value="NAD(P)-binding Rossmann-like Domain"/>
    <property type="match status" value="1"/>
</dbReference>
<gene>
    <name evidence="2" type="ORF">SE18_08420</name>
</gene>
<sequence>MQLPSFEPPITFGFGYSEIDLIVVGAGGTGGYVLQNIARLLAHHRWGQSVRCIAIDGDHVEEKNVGRQLFSHAEIGRNKAQTLTHRFNRALGLSMAAIPEMATVDMLSDLCRYKNDRVAIVIGCVDTTAARAIIHQSLIGKTLWIDSGNADTSGQVVIGSARHKSDMQGVLGPFCSMLPAPSLLYPDLIKPVPQLQPTDDQRNCAIDLVENVQSMMINSAMAMIVSEYLNTLLTKRGITRYETSIDLESLAMSSKTITATNLARSLDVETEFLTKKGR</sequence>
<accession>A0A0P6XYS4</accession>
<dbReference type="CDD" id="cd01483">
    <property type="entry name" value="E1_enzyme_family"/>
    <property type="match status" value="1"/>
</dbReference>
<dbReference type="InterPro" id="IPR000594">
    <property type="entry name" value="ThiF_NAD_FAD-bd"/>
</dbReference>
<evidence type="ECO:0000313" key="3">
    <source>
        <dbReference type="Proteomes" id="UP000050277"/>
    </source>
</evidence>
<dbReference type="GO" id="GO:0004792">
    <property type="term" value="F:thiosulfate-cyanide sulfurtransferase activity"/>
    <property type="evidence" value="ECO:0007669"/>
    <property type="project" value="TreeGrafter"/>
</dbReference>
<dbReference type="SUPFAM" id="SSF69572">
    <property type="entry name" value="Activating enzymes of the ubiquitin-like proteins"/>
    <property type="match status" value="1"/>
</dbReference>